<evidence type="ECO:0000313" key="3">
    <source>
        <dbReference type="Proteomes" id="UP000215902"/>
    </source>
</evidence>
<gene>
    <name evidence="2" type="ORF">BOX15_Mlig004798g1</name>
</gene>
<proteinExistence type="predicted"/>
<evidence type="ECO:0000313" key="2">
    <source>
        <dbReference type="EMBL" id="PAA69772.1"/>
    </source>
</evidence>
<reference evidence="2 3" key="1">
    <citation type="submission" date="2017-06" db="EMBL/GenBank/DDBJ databases">
        <title>A platform for efficient transgenesis in Macrostomum lignano, a flatworm model organism for stem cell research.</title>
        <authorList>
            <person name="Berezikov E."/>
        </authorList>
    </citation>
    <scope>NUCLEOTIDE SEQUENCE [LARGE SCALE GENOMIC DNA]</scope>
    <source>
        <strain evidence="2">DV1</strain>
        <tissue evidence="2">Whole organism</tissue>
    </source>
</reference>
<organism evidence="2 3">
    <name type="scientific">Macrostomum lignano</name>
    <dbReference type="NCBI Taxonomy" id="282301"/>
    <lineage>
        <taxon>Eukaryota</taxon>
        <taxon>Metazoa</taxon>
        <taxon>Spiralia</taxon>
        <taxon>Lophotrochozoa</taxon>
        <taxon>Platyhelminthes</taxon>
        <taxon>Rhabditophora</taxon>
        <taxon>Macrostomorpha</taxon>
        <taxon>Macrostomida</taxon>
        <taxon>Macrostomidae</taxon>
        <taxon>Macrostomum</taxon>
    </lineage>
</organism>
<protein>
    <submittedName>
        <fullName evidence="2">Uncharacterized protein</fullName>
    </submittedName>
</protein>
<keyword evidence="3" id="KW-1185">Reference proteome</keyword>
<dbReference type="Proteomes" id="UP000215902">
    <property type="component" value="Unassembled WGS sequence"/>
</dbReference>
<feature type="compositionally biased region" description="Polar residues" evidence="1">
    <location>
        <begin position="18"/>
        <end position="39"/>
    </location>
</feature>
<accession>A0A267F9U3</accession>
<dbReference type="EMBL" id="NIVC01001293">
    <property type="protein sequence ID" value="PAA69772.1"/>
    <property type="molecule type" value="Genomic_DNA"/>
</dbReference>
<dbReference type="AlphaFoldDB" id="A0A267F9U3"/>
<feature type="region of interest" description="Disordered" evidence="1">
    <location>
        <begin position="1"/>
        <end position="39"/>
    </location>
</feature>
<comment type="caution">
    <text evidence="2">The sequence shown here is derived from an EMBL/GenBank/DDBJ whole genome shotgun (WGS) entry which is preliminary data.</text>
</comment>
<name>A0A267F9U3_9PLAT</name>
<evidence type="ECO:0000256" key="1">
    <source>
        <dbReference type="SAM" id="MobiDB-lite"/>
    </source>
</evidence>
<sequence>MPTTAKRSSSGGRDSDRTSLVSSGSSEITAEQPQFSPPNVTLPRWTTIYMEPLTLLFCAAFQGLSPLISQYVYFRLGSELGLNSTATAAVQPVGDSPCNASDQY</sequence>